<dbReference type="Pfam" id="PF20231">
    <property type="entry name" value="DUF6589"/>
    <property type="match status" value="1"/>
</dbReference>
<comment type="caution">
    <text evidence="2">The sequence shown here is derived from an EMBL/GenBank/DDBJ whole genome shotgun (WGS) entry which is preliminary data.</text>
</comment>
<evidence type="ECO:0000259" key="1">
    <source>
        <dbReference type="Pfam" id="PF20231"/>
    </source>
</evidence>
<sequence>MIFECYTSIRLDKRTELGDGTAAIIHVKKSARQLPSTAVQELHLKRAEGILNPVTFLKVYELHTAAQHNIEEHMADVILRVLLESEEFNRPHHRYITKHKNNQIKALPCGPEHISCEYMMPSMPISEASYEGNLQVWGTVRHRAEKVVCPLGDQLTTNRLRGAAKARCQDRNSEERLDNLVPVWGRLHGSMPFEKSLHKQYMGTESGFGFKQALTLLFRHDLAKATTAGAFHERFGRLLEQMLEAHLRNLWCLVANVEDVSELTQKSPEELRKMAQLIVHQHASAKAMNTVFYHHSNESDEVKAHTVGLVRDLLHYAVLKHSIKHGNVGMMEALLPYLLFRFAGGRNSHYCTQVLETLQGIHREWPSEVADFVRDHCWLINLTGKRDGHTSADRVMEAGIKDIKVSYRPTGPNVNWKYPEKLHPAIPVIRAVSAHAEDIFKTWTRYKAHTSPHDIESIKVLQCAYKASDLYTYKPGRNLPEGNTFTDFVLEGAQKLPAAITRWADGRAFPRSTEEDWTENDPMDISD</sequence>
<accession>A0AAW0FEB8</accession>
<gene>
    <name evidence="2" type="ORF">QCA50_017776</name>
</gene>
<dbReference type="AlphaFoldDB" id="A0AAW0FEB8"/>
<reference evidence="2 3" key="1">
    <citation type="submission" date="2022-09" db="EMBL/GenBank/DDBJ databases">
        <authorList>
            <person name="Palmer J.M."/>
        </authorList>
    </citation>
    <scope>NUCLEOTIDE SEQUENCE [LARGE SCALE GENOMIC DNA]</scope>
    <source>
        <strain evidence="2 3">DSM 7382</strain>
    </source>
</reference>
<protein>
    <recommendedName>
        <fullName evidence="1">DUF6589 domain-containing protein</fullName>
    </recommendedName>
</protein>
<keyword evidence="3" id="KW-1185">Reference proteome</keyword>
<proteinExistence type="predicted"/>
<dbReference type="Proteomes" id="UP001385951">
    <property type="component" value="Unassembled WGS sequence"/>
</dbReference>
<dbReference type="InterPro" id="IPR046496">
    <property type="entry name" value="DUF6589"/>
</dbReference>
<dbReference type="EMBL" id="JASBNA010000062">
    <property type="protein sequence ID" value="KAK7679198.1"/>
    <property type="molecule type" value="Genomic_DNA"/>
</dbReference>
<name>A0AAW0FEB8_9APHY</name>
<evidence type="ECO:0000313" key="3">
    <source>
        <dbReference type="Proteomes" id="UP001385951"/>
    </source>
</evidence>
<feature type="domain" description="DUF6589" evidence="1">
    <location>
        <begin position="52"/>
        <end position="449"/>
    </location>
</feature>
<evidence type="ECO:0000313" key="2">
    <source>
        <dbReference type="EMBL" id="KAK7679198.1"/>
    </source>
</evidence>
<organism evidence="2 3">
    <name type="scientific">Cerrena zonata</name>
    <dbReference type="NCBI Taxonomy" id="2478898"/>
    <lineage>
        <taxon>Eukaryota</taxon>
        <taxon>Fungi</taxon>
        <taxon>Dikarya</taxon>
        <taxon>Basidiomycota</taxon>
        <taxon>Agaricomycotina</taxon>
        <taxon>Agaricomycetes</taxon>
        <taxon>Polyporales</taxon>
        <taxon>Cerrenaceae</taxon>
        <taxon>Cerrena</taxon>
    </lineage>
</organism>